<dbReference type="EMBL" id="QFVR01000010">
    <property type="protein sequence ID" value="PWI25297.1"/>
    <property type="molecule type" value="Genomic_DNA"/>
</dbReference>
<comment type="subcellular location">
    <subcellularLocation>
        <location evidence="1">Cell membrane</location>
        <topology evidence="1">Multi-pass membrane protein</topology>
    </subcellularLocation>
</comment>
<evidence type="ECO:0000259" key="10">
    <source>
        <dbReference type="PROSITE" id="PS50111"/>
    </source>
</evidence>
<protein>
    <submittedName>
        <fullName evidence="12">Methyl-accepting chemotaxis protein</fullName>
    </submittedName>
</protein>
<keyword evidence="13" id="KW-1185">Reference proteome</keyword>
<dbReference type="SUPFAM" id="SSF58104">
    <property type="entry name" value="Methyl-accepting chemotaxis protein (MCP) signaling domain"/>
    <property type="match status" value="1"/>
</dbReference>
<dbReference type="Gene3D" id="1.10.287.950">
    <property type="entry name" value="Methyl-accepting chemotaxis protein"/>
    <property type="match status" value="1"/>
</dbReference>
<keyword evidence="4 9" id="KW-1133">Transmembrane helix</keyword>
<dbReference type="InterPro" id="IPR033480">
    <property type="entry name" value="sCache_2"/>
</dbReference>
<comment type="caution">
    <text evidence="12">The sequence shown here is derived from an EMBL/GenBank/DDBJ whole genome shotgun (WGS) entry which is preliminary data.</text>
</comment>
<dbReference type="SMART" id="SM00283">
    <property type="entry name" value="MA"/>
    <property type="match status" value="1"/>
</dbReference>
<sequence length="593" mass="65710">MVVLSRFYRRFYMSKLLSSIQWKLMLNSLLLLLVPCFIIGLVSFYSAKNSMNELGETIVKNSVISTLQLIDSYNEQVENGDMTIEEAKERVRSVTIGVKKADGQRAITNKTDLGESGYIFFVEKNGLMVGHPNIESSQTWDLQDSDGQYFIRNVIKKATAGGGFTHYPFRLPDDVMSTADKIAYSKVDSHWGWVIAASSYKKDFNAPANKLLIVITIALSISILIGFFITIALARNFTSPIQKLTYKLNKIAQGDLNVQLEKTNRRDEIGQLNNHFNHMMTNLRTLISDVNSSIKGIRGTATNLSSVSEEATASTIEISHSMAMLAAGSKKQTTDSHNSKLASNELTMEIQQLHRRNEHMLQSSNEVYMANEQGLQSLEILREKSMESAKLVGHVQNVFHNLSSKMKDIENIITSIKMISEQTNLLALNASIEAARAGEHGKGFAVVAEEVRKLAEQTANSTKSVQITLSGIEVDTQKASIEINNTASIVHQQNDAVIATGQSFDSIRNTVESIREAISTVSSSVNDLVIQKDKIVESIDHIASVSTENELATLEVFESIDEQQKVVNIVAESSMSLTDEINLLKTAIEKFKV</sequence>
<organism evidence="12 13">
    <name type="scientific">Kurthia sibirica</name>
    <dbReference type="NCBI Taxonomy" id="202750"/>
    <lineage>
        <taxon>Bacteria</taxon>
        <taxon>Bacillati</taxon>
        <taxon>Bacillota</taxon>
        <taxon>Bacilli</taxon>
        <taxon>Bacillales</taxon>
        <taxon>Caryophanaceae</taxon>
        <taxon>Kurthia</taxon>
    </lineage>
</organism>
<evidence type="ECO:0000256" key="4">
    <source>
        <dbReference type="ARBA" id="ARBA00022989"/>
    </source>
</evidence>
<keyword evidence="6 8" id="KW-0807">Transducer</keyword>
<evidence type="ECO:0000256" key="6">
    <source>
        <dbReference type="ARBA" id="ARBA00023224"/>
    </source>
</evidence>
<accession>A0A2U3AL96</accession>
<dbReference type="SMART" id="SM00304">
    <property type="entry name" value="HAMP"/>
    <property type="match status" value="1"/>
</dbReference>
<dbReference type="AlphaFoldDB" id="A0A2U3AL96"/>
<evidence type="ECO:0000259" key="11">
    <source>
        <dbReference type="PROSITE" id="PS50885"/>
    </source>
</evidence>
<dbReference type="Gene3D" id="1.10.8.500">
    <property type="entry name" value="HAMP domain in histidine kinase"/>
    <property type="match status" value="1"/>
</dbReference>
<dbReference type="PANTHER" id="PTHR32089:SF112">
    <property type="entry name" value="LYSOZYME-LIKE PROTEIN-RELATED"/>
    <property type="match status" value="1"/>
</dbReference>
<feature type="domain" description="HAMP" evidence="11">
    <location>
        <begin position="235"/>
        <end position="288"/>
    </location>
</feature>
<dbReference type="PROSITE" id="PS50885">
    <property type="entry name" value="HAMP"/>
    <property type="match status" value="1"/>
</dbReference>
<name>A0A2U3AL96_9BACL</name>
<evidence type="ECO:0000256" key="2">
    <source>
        <dbReference type="ARBA" id="ARBA00022475"/>
    </source>
</evidence>
<reference evidence="12 13" key="1">
    <citation type="submission" date="2018-05" db="EMBL/GenBank/DDBJ databases">
        <title>Kurthia sibirica genome sequence.</title>
        <authorList>
            <person name="Maclea K.S."/>
            <person name="Goen A.E."/>
        </authorList>
    </citation>
    <scope>NUCLEOTIDE SEQUENCE [LARGE SCALE GENOMIC DNA]</scope>
    <source>
        <strain evidence="12 13">ATCC 49154</strain>
    </source>
</reference>
<dbReference type="CDD" id="cd18774">
    <property type="entry name" value="PDC2_HK_sensor"/>
    <property type="match status" value="1"/>
</dbReference>
<keyword evidence="3 9" id="KW-0812">Transmembrane</keyword>
<dbReference type="Pfam" id="PF17200">
    <property type="entry name" value="sCache_2"/>
    <property type="match status" value="1"/>
</dbReference>
<evidence type="ECO:0000256" key="3">
    <source>
        <dbReference type="ARBA" id="ARBA00022692"/>
    </source>
</evidence>
<dbReference type="SMART" id="SM01049">
    <property type="entry name" value="Cache_2"/>
    <property type="match status" value="1"/>
</dbReference>
<dbReference type="InterPro" id="IPR003660">
    <property type="entry name" value="HAMP_dom"/>
</dbReference>
<dbReference type="PROSITE" id="PS50111">
    <property type="entry name" value="CHEMOTAXIS_TRANSDUC_2"/>
    <property type="match status" value="1"/>
</dbReference>
<dbReference type="Pfam" id="PF00015">
    <property type="entry name" value="MCPsignal"/>
    <property type="match status" value="1"/>
</dbReference>
<feature type="transmembrane region" description="Helical" evidence="9">
    <location>
        <begin position="211"/>
        <end position="234"/>
    </location>
</feature>
<comment type="similarity">
    <text evidence="7">Belongs to the methyl-accepting chemotaxis (MCP) protein family.</text>
</comment>
<dbReference type="Proteomes" id="UP000245938">
    <property type="component" value="Unassembled WGS sequence"/>
</dbReference>
<dbReference type="OrthoDB" id="9810264at2"/>
<dbReference type="CDD" id="cd06225">
    <property type="entry name" value="HAMP"/>
    <property type="match status" value="1"/>
</dbReference>
<feature type="transmembrane region" description="Helical" evidence="9">
    <location>
        <begin position="20"/>
        <end position="45"/>
    </location>
</feature>
<proteinExistence type="inferred from homology"/>
<evidence type="ECO:0000256" key="5">
    <source>
        <dbReference type="ARBA" id="ARBA00023136"/>
    </source>
</evidence>
<evidence type="ECO:0000313" key="12">
    <source>
        <dbReference type="EMBL" id="PWI25297.1"/>
    </source>
</evidence>
<dbReference type="PANTHER" id="PTHR32089">
    <property type="entry name" value="METHYL-ACCEPTING CHEMOTAXIS PROTEIN MCPB"/>
    <property type="match status" value="1"/>
</dbReference>
<feature type="domain" description="Methyl-accepting transducer" evidence="10">
    <location>
        <begin position="307"/>
        <end position="543"/>
    </location>
</feature>
<evidence type="ECO:0000256" key="1">
    <source>
        <dbReference type="ARBA" id="ARBA00004651"/>
    </source>
</evidence>
<evidence type="ECO:0000256" key="9">
    <source>
        <dbReference type="SAM" id="Phobius"/>
    </source>
</evidence>
<keyword evidence="2" id="KW-1003">Cell membrane</keyword>
<dbReference type="GO" id="GO:0005886">
    <property type="term" value="C:plasma membrane"/>
    <property type="evidence" value="ECO:0007669"/>
    <property type="project" value="UniProtKB-SubCell"/>
</dbReference>
<dbReference type="Gene3D" id="3.30.450.20">
    <property type="entry name" value="PAS domain"/>
    <property type="match status" value="1"/>
</dbReference>
<dbReference type="Pfam" id="PF00672">
    <property type="entry name" value="HAMP"/>
    <property type="match status" value="1"/>
</dbReference>
<gene>
    <name evidence="12" type="ORF">DEX24_09265</name>
</gene>
<keyword evidence="5 9" id="KW-0472">Membrane</keyword>
<dbReference type="InterPro" id="IPR004089">
    <property type="entry name" value="MCPsignal_dom"/>
</dbReference>
<evidence type="ECO:0000256" key="8">
    <source>
        <dbReference type="PROSITE-ProRule" id="PRU00284"/>
    </source>
</evidence>
<evidence type="ECO:0000256" key="7">
    <source>
        <dbReference type="ARBA" id="ARBA00029447"/>
    </source>
</evidence>
<evidence type="ECO:0000313" key="13">
    <source>
        <dbReference type="Proteomes" id="UP000245938"/>
    </source>
</evidence>
<dbReference type="GO" id="GO:0007165">
    <property type="term" value="P:signal transduction"/>
    <property type="evidence" value="ECO:0007669"/>
    <property type="project" value="UniProtKB-KW"/>
</dbReference>